<organism evidence="2 3">
    <name type="scientific">Agrocybe chaxingu</name>
    <dbReference type="NCBI Taxonomy" id="84603"/>
    <lineage>
        <taxon>Eukaryota</taxon>
        <taxon>Fungi</taxon>
        <taxon>Dikarya</taxon>
        <taxon>Basidiomycota</taxon>
        <taxon>Agaricomycotina</taxon>
        <taxon>Agaricomycetes</taxon>
        <taxon>Agaricomycetidae</taxon>
        <taxon>Agaricales</taxon>
        <taxon>Agaricineae</taxon>
        <taxon>Strophariaceae</taxon>
        <taxon>Agrocybe</taxon>
    </lineage>
</organism>
<keyword evidence="3" id="KW-1185">Reference proteome</keyword>
<reference evidence="2" key="1">
    <citation type="submission" date="2022-07" db="EMBL/GenBank/DDBJ databases">
        <title>Genome Sequence of Agrocybe chaxingu.</title>
        <authorList>
            <person name="Buettner E."/>
        </authorList>
    </citation>
    <scope>NUCLEOTIDE SEQUENCE</scope>
    <source>
        <strain evidence="2">MP-N11</strain>
    </source>
</reference>
<evidence type="ECO:0000256" key="1">
    <source>
        <dbReference type="SAM" id="Phobius"/>
    </source>
</evidence>
<proteinExistence type="predicted"/>
<evidence type="ECO:0000313" key="2">
    <source>
        <dbReference type="EMBL" id="KAJ3501978.1"/>
    </source>
</evidence>
<gene>
    <name evidence="2" type="ORF">NLJ89_g9095</name>
</gene>
<dbReference type="EMBL" id="JANKHO010001348">
    <property type="protein sequence ID" value="KAJ3501978.1"/>
    <property type="molecule type" value="Genomic_DNA"/>
</dbReference>
<protein>
    <submittedName>
        <fullName evidence="2">Uncharacterized protein</fullName>
    </submittedName>
</protein>
<feature type="transmembrane region" description="Helical" evidence="1">
    <location>
        <begin position="114"/>
        <end position="141"/>
    </location>
</feature>
<keyword evidence="1" id="KW-1133">Transmembrane helix</keyword>
<feature type="transmembrane region" description="Helical" evidence="1">
    <location>
        <begin position="71"/>
        <end position="94"/>
    </location>
</feature>
<name>A0A9W8JRF3_9AGAR</name>
<feature type="transmembrane region" description="Helical" evidence="1">
    <location>
        <begin position="194"/>
        <end position="215"/>
    </location>
</feature>
<keyword evidence="1" id="KW-0812">Transmembrane</keyword>
<evidence type="ECO:0000313" key="3">
    <source>
        <dbReference type="Proteomes" id="UP001148786"/>
    </source>
</evidence>
<accession>A0A9W8JRF3</accession>
<dbReference type="OrthoDB" id="2896404at2759"/>
<keyword evidence="1" id="KW-0472">Membrane</keyword>
<feature type="transmembrane region" description="Helical" evidence="1">
    <location>
        <begin position="161"/>
        <end position="182"/>
    </location>
</feature>
<sequence>MLYSASCLIIVTQQVGPPPSTSICVIQATLIYACPAMNGAAVCSFMLQAYWVVSSLGDLGSAPAHPKSNRWVLVIPPFVFYAILVEVLIVYTIGDSGLERDLAGTHCGMKQNRIPVRVTAAVVVICCIAVLILEAFIYIKLRQEWDRNVKSLCTTQMPPRVIARVAIFGLFAVSALVISVALSGFTLESYNSPTAAAGSNLAIAIMQAAQALILGTQRDILSVWMFWKKQPSSY</sequence>
<dbReference type="AlphaFoldDB" id="A0A9W8JRF3"/>
<dbReference type="Proteomes" id="UP001148786">
    <property type="component" value="Unassembled WGS sequence"/>
</dbReference>
<comment type="caution">
    <text evidence="2">The sequence shown here is derived from an EMBL/GenBank/DDBJ whole genome shotgun (WGS) entry which is preliminary data.</text>
</comment>